<keyword evidence="5" id="KW-1185">Reference proteome</keyword>
<dbReference type="PANTHER" id="PTHR30023:SF0">
    <property type="entry name" value="PENICILLIN-SENSITIVE CARBOXYPEPTIDASE A"/>
    <property type="match status" value="1"/>
</dbReference>
<dbReference type="InterPro" id="IPR012338">
    <property type="entry name" value="Beta-lactam/transpept-like"/>
</dbReference>
<feature type="chain" id="PRO_5047023584" evidence="3">
    <location>
        <begin position="23"/>
        <end position="437"/>
    </location>
</feature>
<evidence type="ECO:0000256" key="3">
    <source>
        <dbReference type="SAM" id="SignalP"/>
    </source>
</evidence>
<dbReference type="EMBL" id="JAYGJQ010000001">
    <property type="protein sequence ID" value="MEA9356142.1"/>
    <property type="molecule type" value="Genomic_DNA"/>
</dbReference>
<reference evidence="4 5" key="1">
    <citation type="submission" date="2023-11" db="EMBL/GenBank/DDBJ databases">
        <title>A Novel Polar Bacteriovorax (B. antarcticus) Isolated from the Biocrust in Antarctica.</title>
        <authorList>
            <person name="Mun W."/>
            <person name="Choi S.Y."/>
            <person name="Mitchell R.J."/>
        </authorList>
    </citation>
    <scope>NUCLEOTIDE SEQUENCE [LARGE SCALE GENOMIC DNA]</scope>
    <source>
        <strain evidence="4 5">PP10</strain>
    </source>
</reference>
<protein>
    <submittedName>
        <fullName evidence="4">D-alanyl-D-alanine carboxypeptidase</fullName>
        <ecNumber evidence="4">3.4.16.4</ecNumber>
    </submittedName>
</protein>
<comment type="caution">
    <text evidence="4">The sequence shown here is derived from an EMBL/GenBank/DDBJ whole genome shotgun (WGS) entry which is preliminary data.</text>
</comment>
<dbReference type="PANTHER" id="PTHR30023">
    <property type="entry name" value="D-ALANYL-D-ALANINE CARBOXYPEPTIDASE"/>
    <property type="match status" value="1"/>
</dbReference>
<keyword evidence="2 4" id="KW-0378">Hydrolase</keyword>
<sequence>MTLTKKITTAALLAMSTTSAFASVKTDASFDKLLKTYKVAPTTEQSYCYTDEKGVLQGKNVDLQIRLASVSKLLTSLWAVEQKGVNYRYDTKLFIKGNNLHLQGSFDPFMSNEKMLFLVSQLNTLGYKHFDKITYDKNIQINPNAQVHTDEYPLITRDSNGKNIKTYFNTASWSKVFRAEYDRLASLAKKDRFVKDVNFSVDTVEYVDSNPLAGDDVKVLTLTSPELYKYLKETNVKSNNYSAHTIFRDLGGAEGFEKFLADRFSLTADQIKLYNGSGLPSTIDGKRVDNYASCAIMANLISELKASAERQQKELEDVVAVPGNDQGTFRNRLNSADLKNTFVAKTGTLMHTSTLAGAMSTQKGFSFFGVFNQTTDINGAKAVQNEMVKVLLTEMGGPKVFGYQVEGFHAYDNDENVKNFDLDHAEDDFTAIEGNLH</sequence>
<keyword evidence="4" id="KW-0121">Carboxypeptidase</keyword>
<dbReference type="Gene3D" id="3.50.80.20">
    <property type="entry name" value="D-Ala-D-Ala carboxypeptidase C, peptidase S13"/>
    <property type="match status" value="1"/>
</dbReference>
<keyword evidence="4" id="KW-0645">Protease</keyword>
<keyword evidence="3" id="KW-0732">Signal</keyword>
<proteinExistence type="inferred from homology"/>
<gene>
    <name evidence="4" type="ORF">SHI21_08015</name>
</gene>
<organism evidence="4 5">
    <name type="scientific">Bacteriovorax antarcticus</name>
    <dbReference type="NCBI Taxonomy" id="3088717"/>
    <lineage>
        <taxon>Bacteria</taxon>
        <taxon>Pseudomonadati</taxon>
        <taxon>Bdellovibrionota</taxon>
        <taxon>Bacteriovoracia</taxon>
        <taxon>Bacteriovoracales</taxon>
        <taxon>Bacteriovoracaceae</taxon>
        <taxon>Bacteriovorax</taxon>
    </lineage>
</organism>
<name>A0ABU5VT90_9BACT</name>
<dbReference type="SUPFAM" id="SSF56601">
    <property type="entry name" value="beta-lactamase/transpeptidase-like"/>
    <property type="match status" value="1"/>
</dbReference>
<dbReference type="Pfam" id="PF02113">
    <property type="entry name" value="Peptidase_S13"/>
    <property type="match status" value="2"/>
</dbReference>
<accession>A0ABU5VT90</accession>
<dbReference type="Gene3D" id="3.40.710.10">
    <property type="entry name" value="DD-peptidase/beta-lactamase superfamily"/>
    <property type="match status" value="1"/>
</dbReference>
<evidence type="ECO:0000256" key="1">
    <source>
        <dbReference type="ARBA" id="ARBA00006096"/>
    </source>
</evidence>
<dbReference type="RefSeq" id="WP_323575819.1">
    <property type="nucleotide sequence ID" value="NZ_JAYGJQ010000001.1"/>
</dbReference>
<dbReference type="PRINTS" id="PR00922">
    <property type="entry name" value="DADACBPTASE3"/>
</dbReference>
<comment type="similarity">
    <text evidence="1">Belongs to the peptidase S13 family.</text>
</comment>
<evidence type="ECO:0000256" key="2">
    <source>
        <dbReference type="ARBA" id="ARBA00022801"/>
    </source>
</evidence>
<dbReference type="EC" id="3.4.16.4" evidence="4"/>
<dbReference type="Proteomes" id="UP001302274">
    <property type="component" value="Unassembled WGS sequence"/>
</dbReference>
<dbReference type="InterPro" id="IPR000667">
    <property type="entry name" value="Peptidase_S13"/>
</dbReference>
<evidence type="ECO:0000313" key="4">
    <source>
        <dbReference type="EMBL" id="MEA9356142.1"/>
    </source>
</evidence>
<dbReference type="GO" id="GO:0009002">
    <property type="term" value="F:serine-type D-Ala-D-Ala carboxypeptidase activity"/>
    <property type="evidence" value="ECO:0007669"/>
    <property type="project" value="UniProtKB-EC"/>
</dbReference>
<feature type="signal peptide" evidence="3">
    <location>
        <begin position="1"/>
        <end position="22"/>
    </location>
</feature>
<evidence type="ECO:0000313" key="5">
    <source>
        <dbReference type="Proteomes" id="UP001302274"/>
    </source>
</evidence>